<dbReference type="Proteomes" id="UP000070444">
    <property type="component" value="Unassembled WGS sequence"/>
</dbReference>
<reference evidence="4 5" key="1">
    <citation type="journal article" date="2015" name="Genome Biol. Evol.">
        <title>Phylogenomic analyses indicate that early fungi evolved digesting cell walls of algal ancestors of land plants.</title>
        <authorList>
            <person name="Chang Y."/>
            <person name="Wang S."/>
            <person name="Sekimoto S."/>
            <person name="Aerts A.L."/>
            <person name="Choi C."/>
            <person name="Clum A."/>
            <person name="LaButti K.M."/>
            <person name="Lindquist E.A."/>
            <person name="Yee Ngan C."/>
            <person name="Ohm R.A."/>
            <person name="Salamov A.A."/>
            <person name="Grigoriev I.V."/>
            <person name="Spatafora J.W."/>
            <person name="Berbee M.L."/>
        </authorList>
    </citation>
    <scope>NUCLEOTIDE SEQUENCE [LARGE SCALE GENOMIC DNA]</scope>
    <source>
        <strain evidence="4 5">NRRL 28638</strain>
    </source>
</reference>
<dbReference type="OrthoDB" id="5840532at2759"/>
<dbReference type="InterPro" id="IPR036291">
    <property type="entry name" value="NAD(P)-bd_dom_sf"/>
</dbReference>
<dbReference type="STRING" id="796925.A0A137NT45"/>
<name>A0A137NT45_CONC2</name>
<evidence type="ECO:0000313" key="4">
    <source>
        <dbReference type="EMBL" id="KXN65900.1"/>
    </source>
</evidence>
<dbReference type="InterPro" id="IPR020904">
    <property type="entry name" value="Sc_DH/Rdtase_CS"/>
</dbReference>
<dbReference type="Pfam" id="PF00106">
    <property type="entry name" value="adh_short"/>
    <property type="match status" value="1"/>
</dbReference>
<dbReference type="InterPro" id="IPR002347">
    <property type="entry name" value="SDR_fam"/>
</dbReference>
<dbReference type="SUPFAM" id="SSF51735">
    <property type="entry name" value="NAD(P)-binding Rossmann-fold domains"/>
    <property type="match status" value="1"/>
</dbReference>
<dbReference type="OMA" id="TDVARCM"/>
<evidence type="ECO:0000256" key="2">
    <source>
        <dbReference type="ARBA" id="ARBA00022857"/>
    </source>
</evidence>
<keyword evidence="3" id="KW-0560">Oxidoreductase</keyword>
<protein>
    <submittedName>
        <fullName evidence="4">NAD(P)-binding protein</fullName>
    </submittedName>
</protein>
<proteinExistence type="inferred from homology"/>
<evidence type="ECO:0000313" key="5">
    <source>
        <dbReference type="Proteomes" id="UP000070444"/>
    </source>
</evidence>
<comment type="similarity">
    <text evidence="1">Belongs to the short-chain dehydrogenases/reductases (SDR) family.</text>
</comment>
<gene>
    <name evidence="4" type="ORF">CONCODRAFT_87662</name>
</gene>
<dbReference type="PRINTS" id="PR00081">
    <property type="entry name" value="GDHRDH"/>
</dbReference>
<dbReference type="PANTHER" id="PTHR44229:SF4">
    <property type="entry name" value="15-HYDROXYPROSTAGLANDIN DEHYDROGENASE [NAD(+)]"/>
    <property type="match status" value="1"/>
</dbReference>
<evidence type="ECO:0000256" key="3">
    <source>
        <dbReference type="ARBA" id="ARBA00023002"/>
    </source>
</evidence>
<dbReference type="Gene3D" id="3.40.50.720">
    <property type="entry name" value="NAD(P)-binding Rossmann-like Domain"/>
    <property type="match status" value="1"/>
</dbReference>
<dbReference type="EMBL" id="KQ964798">
    <property type="protein sequence ID" value="KXN65900.1"/>
    <property type="molecule type" value="Genomic_DNA"/>
</dbReference>
<dbReference type="PROSITE" id="PS00061">
    <property type="entry name" value="ADH_SHORT"/>
    <property type="match status" value="1"/>
</dbReference>
<dbReference type="AlphaFoldDB" id="A0A137NT45"/>
<accession>A0A137NT45</accession>
<dbReference type="GO" id="GO:0005737">
    <property type="term" value="C:cytoplasm"/>
    <property type="evidence" value="ECO:0007669"/>
    <property type="project" value="TreeGrafter"/>
</dbReference>
<dbReference type="GO" id="GO:0016616">
    <property type="term" value="F:oxidoreductase activity, acting on the CH-OH group of donors, NAD or NADP as acceptor"/>
    <property type="evidence" value="ECO:0007669"/>
    <property type="project" value="TreeGrafter"/>
</dbReference>
<keyword evidence="2" id="KW-0521">NADP</keyword>
<dbReference type="PANTHER" id="PTHR44229">
    <property type="entry name" value="15-HYDROXYPROSTAGLANDIN DEHYDROGENASE [NAD(+)]"/>
    <property type="match status" value="1"/>
</dbReference>
<keyword evidence="5" id="KW-1185">Reference proteome</keyword>
<evidence type="ECO:0000256" key="1">
    <source>
        <dbReference type="ARBA" id="ARBA00006484"/>
    </source>
</evidence>
<organism evidence="4 5">
    <name type="scientific">Conidiobolus coronatus (strain ATCC 28846 / CBS 209.66 / NRRL 28638)</name>
    <name type="common">Delacroixia coronata</name>
    <dbReference type="NCBI Taxonomy" id="796925"/>
    <lineage>
        <taxon>Eukaryota</taxon>
        <taxon>Fungi</taxon>
        <taxon>Fungi incertae sedis</taxon>
        <taxon>Zoopagomycota</taxon>
        <taxon>Entomophthoromycotina</taxon>
        <taxon>Entomophthoromycetes</taxon>
        <taxon>Entomophthorales</taxon>
        <taxon>Ancylistaceae</taxon>
        <taxon>Conidiobolus</taxon>
    </lineage>
</organism>
<sequence>MNINGLTAIITGGASGIGESTCKLLVNKGAKVIIADINDELGSKLEIELNKNSKCAKYIHCDVRKSNDIQKCFNYADKEFGGAQILINNAGIYEQEDDIECLDKTKRIIDINFVAVVQGTQLALKSFQDQLKLDPMREFCIINVSSMCATLHAAFLPIYSVTKTAVKILTQILGQCEYKQIRINGIMPSITQTPILKQFPLELLEIGEGIGFLTSDHIASRILKLIEDSSINGEVMRVEPTEDDFEPMPPITPLLKPKI</sequence>